<sequence length="68" mass="7283">MLNKASTLATGARRAERQPLGATEVQGAYTSRGDALEAGVPLSISGREADADAPWWGGELLKNWRPLF</sequence>
<feature type="non-terminal residue" evidence="2">
    <location>
        <position position="68"/>
    </location>
</feature>
<dbReference type="EMBL" id="BARV01028922">
    <property type="protein sequence ID" value="GAI39055.1"/>
    <property type="molecule type" value="Genomic_DNA"/>
</dbReference>
<gene>
    <name evidence="2" type="ORF">S06H3_46197</name>
</gene>
<evidence type="ECO:0000313" key="2">
    <source>
        <dbReference type="EMBL" id="GAI39055.1"/>
    </source>
</evidence>
<evidence type="ECO:0000256" key="1">
    <source>
        <dbReference type="SAM" id="MobiDB-lite"/>
    </source>
</evidence>
<accession>X1PJ48</accession>
<dbReference type="AlphaFoldDB" id="X1PJ48"/>
<comment type="caution">
    <text evidence="2">The sequence shown here is derived from an EMBL/GenBank/DDBJ whole genome shotgun (WGS) entry which is preliminary data.</text>
</comment>
<feature type="region of interest" description="Disordered" evidence="1">
    <location>
        <begin position="1"/>
        <end position="28"/>
    </location>
</feature>
<protein>
    <submittedName>
        <fullName evidence="2">Uncharacterized protein</fullName>
    </submittedName>
</protein>
<reference evidence="2" key="1">
    <citation type="journal article" date="2014" name="Front. Microbiol.">
        <title>High frequency of phylogenetically diverse reductive dehalogenase-homologous genes in deep subseafloor sedimentary metagenomes.</title>
        <authorList>
            <person name="Kawai M."/>
            <person name="Futagami T."/>
            <person name="Toyoda A."/>
            <person name="Takaki Y."/>
            <person name="Nishi S."/>
            <person name="Hori S."/>
            <person name="Arai W."/>
            <person name="Tsubouchi T."/>
            <person name="Morono Y."/>
            <person name="Uchiyama I."/>
            <person name="Ito T."/>
            <person name="Fujiyama A."/>
            <person name="Inagaki F."/>
            <person name="Takami H."/>
        </authorList>
    </citation>
    <scope>NUCLEOTIDE SEQUENCE</scope>
    <source>
        <strain evidence="2">Expedition CK06-06</strain>
    </source>
</reference>
<organism evidence="2">
    <name type="scientific">marine sediment metagenome</name>
    <dbReference type="NCBI Taxonomy" id="412755"/>
    <lineage>
        <taxon>unclassified sequences</taxon>
        <taxon>metagenomes</taxon>
        <taxon>ecological metagenomes</taxon>
    </lineage>
</organism>
<name>X1PJ48_9ZZZZ</name>
<proteinExistence type="predicted"/>